<comment type="caution">
    <text evidence="2">The sequence shown here is derived from an EMBL/GenBank/DDBJ whole genome shotgun (WGS) entry which is preliminary data.</text>
</comment>
<proteinExistence type="predicted"/>
<name>A0A368GV15_ANCCA</name>
<dbReference type="OrthoDB" id="5771442at2759"/>
<protein>
    <submittedName>
        <fullName evidence="2">Uncharacterized protein</fullName>
    </submittedName>
</protein>
<evidence type="ECO:0000256" key="1">
    <source>
        <dbReference type="SAM" id="SignalP"/>
    </source>
</evidence>
<dbReference type="AlphaFoldDB" id="A0A368GV15"/>
<sequence length="77" mass="9206">MWPLRVLCMCLFALVTVHALEGFQPYWGYNSRILVRRTDPDLFLDDIVPVWKRQSAEQTKRRDQLSRSRCFFNPITC</sequence>
<reference evidence="2 3" key="1">
    <citation type="submission" date="2014-10" db="EMBL/GenBank/DDBJ databases">
        <title>Draft genome of the hookworm Ancylostoma caninum.</title>
        <authorList>
            <person name="Mitreva M."/>
        </authorList>
    </citation>
    <scope>NUCLEOTIDE SEQUENCE [LARGE SCALE GENOMIC DNA]</scope>
    <source>
        <strain evidence="2 3">Baltimore</strain>
    </source>
</reference>
<evidence type="ECO:0000313" key="2">
    <source>
        <dbReference type="EMBL" id="RCN47169.1"/>
    </source>
</evidence>
<feature type="chain" id="PRO_5016743906" evidence="1">
    <location>
        <begin position="20"/>
        <end position="77"/>
    </location>
</feature>
<dbReference type="Proteomes" id="UP000252519">
    <property type="component" value="Unassembled WGS sequence"/>
</dbReference>
<keyword evidence="1" id="KW-0732">Signal</keyword>
<feature type="signal peptide" evidence="1">
    <location>
        <begin position="1"/>
        <end position="19"/>
    </location>
</feature>
<evidence type="ECO:0000313" key="3">
    <source>
        <dbReference type="Proteomes" id="UP000252519"/>
    </source>
</evidence>
<gene>
    <name evidence="2" type="ORF">ANCCAN_06746</name>
</gene>
<accession>A0A368GV15</accession>
<organism evidence="2 3">
    <name type="scientific">Ancylostoma caninum</name>
    <name type="common">Dog hookworm</name>
    <dbReference type="NCBI Taxonomy" id="29170"/>
    <lineage>
        <taxon>Eukaryota</taxon>
        <taxon>Metazoa</taxon>
        <taxon>Ecdysozoa</taxon>
        <taxon>Nematoda</taxon>
        <taxon>Chromadorea</taxon>
        <taxon>Rhabditida</taxon>
        <taxon>Rhabditina</taxon>
        <taxon>Rhabditomorpha</taxon>
        <taxon>Strongyloidea</taxon>
        <taxon>Ancylostomatidae</taxon>
        <taxon>Ancylostomatinae</taxon>
        <taxon>Ancylostoma</taxon>
    </lineage>
</organism>
<keyword evidence="3" id="KW-1185">Reference proteome</keyword>
<dbReference type="EMBL" id="JOJR01000066">
    <property type="protein sequence ID" value="RCN47169.1"/>
    <property type="molecule type" value="Genomic_DNA"/>
</dbReference>